<evidence type="ECO:0000259" key="2">
    <source>
        <dbReference type="Pfam" id="PF02872"/>
    </source>
</evidence>
<proteinExistence type="inferred from homology"/>
<keyword evidence="1" id="KW-0378">Hydrolase</keyword>
<dbReference type="InterPro" id="IPR029052">
    <property type="entry name" value="Metallo-depent_PP-like"/>
</dbReference>
<name>A0A5P6N7V1_9SPHN</name>
<dbReference type="Pfam" id="PF02872">
    <property type="entry name" value="5_nucleotid_C"/>
    <property type="match status" value="1"/>
</dbReference>
<comment type="similarity">
    <text evidence="1">Belongs to the 5'-nucleotidase family.</text>
</comment>
<dbReference type="SUPFAM" id="SSF56300">
    <property type="entry name" value="Metallo-dependent phosphatases"/>
    <property type="match status" value="1"/>
</dbReference>
<sequence length="541" mass="59949">MSAAALALGGVANAASASDAEPTGAQSEDTVEVTILQLADLHGQMDPHQDLFLENGEIVFRERGGLAHIKTLVEQERAANPGRTLLIDAGDLYQGDGYSAMSKGEALIGPLRHLKYDVIVPGNWAVVYGKDQMIRLENNLGTTPIVENVYHADTFEPIYEQTMIREIEGVRLGFLGLDDPDIPRRQNPAMSDGLVFSEVDGRLKNKIDEFVAANDIDVMFLITHLGVFKQIAIADSPVSEHVDYVLGSDTHERIRQPLQRRHAKVTEPGAFGTFVGKLTLTIRDGEVVGDSYELLDVDPDKYPADPQMAALIEQAKAPHREELERVMGYTSTPIYRYLTVETPMDNMITDAFRWKTGTQIALSNGFRYGNPVVPQNGRPAPITMANLWNWMPLNTKLKTGKVKGEVLHQWLEDEVNNAFSPKPAERFGGYLVRFSGIRMRFEPSLPKGRRITELLVDGQPYQADATYTVTSVIRTGAPESNFNRLPNVTDVEEQPFTVHEAIAGYLDEQGTISPKLDGRAVSNELGEYSFSTIPGADYEFR</sequence>
<evidence type="ECO:0000313" key="4">
    <source>
        <dbReference type="Proteomes" id="UP000325385"/>
    </source>
</evidence>
<protein>
    <submittedName>
        <fullName evidence="3">Bifunctional metallophosphatase/5'-nucleotidase</fullName>
    </submittedName>
</protein>
<dbReference type="PANTHER" id="PTHR11575:SF24">
    <property type="entry name" value="5'-NUCLEOTIDASE"/>
    <property type="match status" value="1"/>
</dbReference>
<dbReference type="GO" id="GO:0030288">
    <property type="term" value="C:outer membrane-bounded periplasmic space"/>
    <property type="evidence" value="ECO:0007669"/>
    <property type="project" value="TreeGrafter"/>
</dbReference>
<dbReference type="PANTHER" id="PTHR11575">
    <property type="entry name" value="5'-NUCLEOTIDASE-RELATED"/>
    <property type="match status" value="1"/>
</dbReference>
<dbReference type="InterPro" id="IPR036907">
    <property type="entry name" value="5'-Nucleotdase_C_sf"/>
</dbReference>
<dbReference type="GO" id="GO:0009166">
    <property type="term" value="P:nucleotide catabolic process"/>
    <property type="evidence" value="ECO:0007669"/>
    <property type="project" value="InterPro"/>
</dbReference>
<accession>A0A5P6N7V1</accession>
<dbReference type="Gene3D" id="3.90.780.10">
    <property type="entry name" value="5'-Nucleotidase, C-terminal domain"/>
    <property type="match status" value="1"/>
</dbReference>
<keyword evidence="1" id="KW-0547">Nucleotide-binding</keyword>
<dbReference type="PRINTS" id="PR01607">
    <property type="entry name" value="APYRASEFAMLY"/>
</dbReference>
<reference evidence="4" key="1">
    <citation type="submission" date="2018-09" db="EMBL/GenBank/DDBJ databases">
        <title>Nocardia yunnanensis sp. nov., an actinomycete isolated from a soil sample.</title>
        <authorList>
            <person name="Zhang J."/>
        </authorList>
    </citation>
    <scope>NUCLEOTIDE SEQUENCE [LARGE SCALE GENOMIC DNA]</scope>
    <source>
        <strain evidence="4">21-3</strain>
    </source>
</reference>
<dbReference type="AlphaFoldDB" id="A0A5P6N7V1"/>
<organism evidence="3 4">
    <name type="scientific">Qipengyuania flava</name>
    <dbReference type="NCBI Taxonomy" id="192812"/>
    <lineage>
        <taxon>Bacteria</taxon>
        <taxon>Pseudomonadati</taxon>
        <taxon>Pseudomonadota</taxon>
        <taxon>Alphaproteobacteria</taxon>
        <taxon>Sphingomonadales</taxon>
        <taxon>Erythrobacteraceae</taxon>
        <taxon>Qipengyuania</taxon>
    </lineage>
</organism>
<dbReference type="Proteomes" id="UP000325385">
    <property type="component" value="Chromosome"/>
</dbReference>
<dbReference type="GO" id="GO:0016787">
    <property type="term" value="F:hydrolase activity"/>
    <property type="evidence" value="ECO:0007669"/>
    <property type="project" value="UniProtKB-KW"/>
</dbReference>
<dbReference type="GO" id="GO:0000166">
    <property type="term" value="F:nucleotide binding"/>
    <property type="evidence" value="ECO:0007669"/>
    <property type="project" value="UniProtKB-KW"/>
</dbReference>
<evidence type="ECO:0000313" key="3">
    <source>
        <dbReference type="EMBL" id="QFI62075.1"/>
    </source>
</evidence>
<dbReference type="EMBL" id="CP032228">
    <property type="protein sequence ID" value="QFI62075.1"/>
    <property type="molecule type" value="Genomic_DNA"/>
</dbReference>
<dbReference type="InterPro" id="IPR008334">
    <property type="entry name" value="5'-Nucleotdase_C"/>
</dbReference>
<dbReference type="Gene3D" id="3.60.21.10">
    <property type="match status" value="1"/>
</dbReference>
<feature type="domain" description="5'-Nucleotidase C-terminal" evidence="2">
    <location>
        <begin position="339"/>
        <end position="470"/>
    </location>
</feature>
<gene>
    <name evidence="3" type="ORF">D0Y83_01365</name>
</gene>
<evidence type="ECO:0000256" key="1">
    <source>
        <dbReference type="RuleBase" id="RU362119"/>
    </source>
</evidence>
<dbReference type="InterPro" id="IPR006179">
    <property type="entry name" value="5_nucleotidase/apyrase"/>
</dbReference>
<dbReference type="SUPFAM" id="SSF55816">
    <property type="entry name" value="5'-nucleotidase (syn. UDP-sugar hydrolase), C-terminal domain"/>
    <property type="match status" value="1"/>
</dbReference>